<protein>
    <recommendedName>
        <fullName evidence="7">MADS-box domain-containing protein</fullName>
    </recommendedName>
</protein>
<dbReference type="SMART" id="SM00432">
    <property type="entry name" value="MADS"/>
    <property type="match status" value="1"/>
</dbReference>
<sequence length="231" mass="25901">MGRNKIDIEYIQDPRKRQVTFGKRHKGLMKKAYELGVLTKADVAVIIINSKGEVFQYSSSDIPAILSKYTAQIEKDSLRVSHTPDSFKYPSDQYRTLPHEPDGIDHLRSHGLIADEDAPPYKKHSPANHLEVPHIPDVMTHSFSDTHNDPTVDLPQGLSIPTVSSRSMGIHYFDHSAPSVLDQYPMSIESHIESTLDVLDHPPGSGRSSETDDLTNHHSSLPFFTDSMVHK</sequence>
<keyword evidence="5" id="KW-0539">Nucleus</keyword>
<dbReference type="SUPFAM" id="SSF55455">
    <property type="entry name" value="SRF-like"/>
    <property type="match status" value="1"/>
</dbReference>
<dbReference type="InterPro" id="IPR002100">
    <property type="entry name" value="TF_MADSbox"/>
</dbReference>
<keyword evidence="2" id="KW-0805">Transcription regulation</keyword>
<dbReference type="PANTHER" id="PTHR11945">
    <property type="entry name" value="MADS BOX PROTEIN"/>
    <property type="match status" value="1"/>
</dbReference>
<evidence type="ECO:0000256" key="1">
    <source>
        <dbReference type="ARBA" id="ARBA00004123"/>
    </source>
</evidence>
<comment type="caution">
    <text evidence="8">The sequence shown here is derived from an EMBL/GenBank/DDBJ whole genome shotgun (WGS) entry which is preliminary data.</text>
</comment>
<evidence type="ECO:0000256" key="6">
    <source>
        <dbReference type="SAM" id="MobiDB-lite"/>
    </source>
</evidence>
<feature type="domain" description="MADS-box" evidence="7">
    <location>
        <begin position="1"/>
        <end position="61"/>
    </location>
</feature>
<dbReference type="EMBL" id="BQXS01012529">
    <property type="protein sequence ID" value="GKT24528.1"/>
    <property type="molecule type" value="Genomic_DNA"/>
</dbReference>
<evidence type="ECO:0000256" key="2">
    <source>
        <dbReference type="ARBA" id="ARBA00023015"/>
    </source>
</evidence>
<reference evidence="8" key="1">
    <citation type="submission" date="2022-03" db="EMBL/GenBank/DDBJ databases">
        <title>Draft genome sequence of Aduncisulcus paluster, a free-living microaerophilic Fornicata.</title>
        <authorList>
            <person name="Yuyama I."/>
            <person name="Kume K."/>
            <person name="Tamura T."/>
            <person name="Inagaki Y."/>
            <person name="Hashimoto T."/>
        </authorList>
    </citation>
    <scope>NUCLEOTIDE SEQUENCE</scope>
    <source>
        <strain evidence="8">NY0171</strain>
    </source>
</reference>
<feature type="region of interest" description="Disordered" evidence="6">
    <location>
        <begin position="199"/>
        <end position="231"/>
    </location>
</feature>
<dbReference type="Gene3D" id="3.40.1810.10">
    <property type="entry name" value="Transcription factor, MADS-box"/>
    <property type="match status" value="1"/>
</dbReference>
<gene>
    <name evidence="8" type="ORF">ADUPG1_012764</name>
</gene>
<name>A0ABQ5K0K6_9EUKA</name>
<proteinExistence type="predicted"/>
<evidence type="ECO:0000256" key="5">
    <source>
        <dbReference type="ARBA" id="ARBA00023242"/>
    </source>
</evidence>
<comment type="subcellular location">
    <subcellularLocation>
        <location evidence="1">Nucleus</location>
    </subcellularLocation>
</comment>
<evidence type="ECO:0000256" key="3">
    <source>
        <dbReference type="ARBA" id="ARBA00023125"/>
    </source>
</evidence>
<evidence type="ECO:0000256" key="4">
    <source>
        <dbReference type="ARBA" id="ARBA00023163"/>
    </source>
</evidence>
<evidence type="ECO:0000313" key="9">
    <source>
        <dbReference type="Proteomes" id="UP001057375"/>
    </source>
</evidence>
<dbReference type="Proteomes" id="UP001057375">
    <property type="component" value="Unassembled WGS sequence"/>
</dbReference>
<dbReference type="Pfam" id="PF00319">
    <property type="entry name" value="SRF-TF"/>
    <property type="match status" value="1"/>
</dbReference>
<evidence type="ECO:0000259" key="7">
    <source>
        <dbReference type="PROSITE" id="PS50066"/>
    </source>
</evidence>
<dbReference type="InterPro" id="IPR036879">
    <property type="entry name" value="TF_MADSbox_sf"/>
</dbReference>
<keyword evidence="9" id="KW-1185">Reference proteome</keyword>
<accession>A0ABQ5K0K6</accession>
<dbReference type="PRINTS" id="PR00404">
    <property type="entry name" value="MADSDOMAIN"/>
</dbReference>
<evidence type="ECO:0000313" key="8">
    <source>
        <dbReference type="EMBL" id="GKT24528.1"/>
    </source>
</evidence>
<keyword evidence="3" id="KW-0238">DNA-binding</keyword>
<keyword evidence="4" id="KW-0804">Transcription</keyword>
<organism evidence="8 9">
    <name type="scientific">Aduncisulcus paluster</name>
    <dbReference type="NCBI Taxonomy" id="2918883"/>
    <lineage>
        <taxon>Eukaryota</taxon>
        <taxon>Metamonada</taxon>
        <taxon>Carpediemonas-like organisms</taxon>
        <taxon>Aduncisulcus</taxon>
    </lineage>
</organism>
<dbReference type="PANTHER" id="PTHR11945:SF534">
    <property type="entry name" value="MYOCYTE-SPECIFIC ENHANCER FACTOR 2"/>
    <property type="match status" value="1"/>
</dbReference>
<dbReference type="PROSITE" id="PS50066">
    <property type="entry name" value="MADS_BOX_2"/>
    <property type="match status" value="1"/>
</dbReference>